<evidence type="ECO:0000256" key="1">
    <source>
        <dbReference type="SAM" id="MobiDB-lite"/>
    </source>
</evidence>
<dbReference type="InParanoid" id="A0A1S3JLC2"/>
<reference evidence="4" key="1">
    <citation type="submission" date="2025-08" db="UniProtKB">
        <authorList>
            <consortium name="RefSeq"/>
        </authorList>
    </citation>
    <scope>IDENTIFICATION</scope>
    <source>
        <tissue evidence="4">Gonads</tissue>
    </source>
</reference>
<dbReference type="OMA" id="TINSDLC"/>
<dbReference type="SUPFAM" id="SSF48371">
    <property type="entry name" value="ARM repeat"/>
    <property type="match status" value="1"/>
</dbReference>
<feature type="domain" description="Cilia- and flagella-associated protein 69 ARM repeats" evidence="2">
    <location>
        <begin position="50"/>
        <end position="771"/>
    </location>
</feature>
<dbReference type="STRING" id="7574.A0A1S3JLC2"/>
<dbReference type="InterPro" id="IPR048732">
    <property type="entry name" value="CFA69"/>
</dbReference>
<dbReference type="Proteomes" id="UP000085678">
    <property type="component" value="Unplaced"/>
</dbReference>
<gene>
    <name evidence="4" type="primary">LOC106173918</name>
</gene>
<protein>
    <submittedName>
        <fullName evidence="4">Cilia- and flagella-associated protein 69</fullName>
    </submittedName>
</protein>
<dbReference type="InterPro" id="IPR048733">
    <property type="entry name" value="CFA69_ARM_dom"/>
</dbReference>
<dbReference type="Gene3D" id="1.25.10.10">
    <property type="entry name" value="Leucine-rich Repeat Variant"/>
    <property type="match status" value="2"/>
</dbReference>
<dbReference type="PANTHER" id="PTHR14716:SF0">
    <property type="entry name" value="CILIA- AND FLAGELLA-ASSOCIATED PROTEIN 69"/>
    <property type="match status" value="1"/>
</dbReference>
<evidence type="ECO:0000259" key="2">
    <source>
        <dbReference type="Pfam" id="PF21049"/>
    </source>
</evidence>
<keyword evidence="4" id="KW-0282">Flagellum</keyword>
<feature type="region of interest" description="Disordered" evidence="1">
    <location>
        <begin position="1"/>
        <end position="22"/>
    </location>
</feature>
<sequence length="933" mass="105260">MATETQFAPRVSSQNPTQTLTTSKPRIPIVSHTITDDDLGILQGAKLQPMNLTRVAKLMTDPHSSMLYDRHIHALRKLPKHYKQGFLMKDLVLVVKILNVCADRLEEQPMYTEPMCSILDICRLPFLKEKTSDETSYERIAIESVSQLGYLMRVPSNDIRKKICAALISFYCETPPPQVVQKHKANSLSYNQRIVESSDLSETLVKSLALLENDLDVRLEVLKVLQQFSKRSAKNCDQMLCADAASRLCCRLMDPDPSGELLFRSVDVLWNLLEYGQKENAIEQINDMTCISQLRDAFIQQLTQGYSHYDRQLRNDLLIIASLIAQVCPQAPFVETGFVRQLTLFATFQEVKSHSALVRHLKLMTSHEDFELKKLLINILTVLSKDPCVVPLLSEGRLLLALFSYVRPNENTSLPRDWTPAQFEELQLCAMASLATLVPFMVEDYMMCQGSTRLLLLMEWCTGEKGKFNGYGNAFHGAGGRGNKRAQMRHCLRLMRSAVSTGREVVLQDLVDQGAISEINTILRGYTENDSSTEDAIDVEMQCDMLYILSTLCDGDMHRKELFSHEGVDIVCKYLKTNPVKLSSGLGHHKLVLATVDCIWCAIVGCYVTEDYFLEKEGVFLLIDLLEVCPTNMHNLILGCLLDLTENPKAIPHINAWRGKDDMSAAHLFCDIWRSEEREMGVQRDQQGAIADTSLPLTGQLQANQGVIPLPASCPSQAIVDVSENMRAKLYALFCKIGFMHLPGLTVEDYVTLAIIEKYMDFKLGEVWSEVITELDAEGIRPVTPDQEAIETISRAIVDRADSVVGTQKDMLLSQQHQSLMEEQEHYAEIRENHRQKEKAINDFADFVARTSNYSLLKAARERQELSVDASRVQNRYQDAETFHELDLANLNTTAFSGRQIMIDSTPVELTGGPLAKYDSKKGTLKSRTFQMA</sequence>
<evidence type="ECO:0000313" key="3">
    <source>
        <dbReference type="Proteomes" id="UP000085678"/>
    </source>
</evidence>
<accession>A0A1S3JLC2</accession>
<dbReference type="GO" id="GO:0097730">
    <property type="term" value="C:non-motile cilium"/>
    <property type="evidence" value="ECO:0007669"/>
    <property type="project" value="TreeGrafter"/>
</dbReference>
<dbReference type="GeneID" id="106173918"/>
<proteinExistence type="predicted"/>
<evidence type="ECO:0000313" key="4">
    <source>
        <dbReference type="RefSeq" id="XP_013410709.1"/>
    </source>
</evidence>
<dbReference type="GO" id="GO:1902093">
    <property type="term" value="P:positive regulation of flagellated sperm motility"/>
    <property type="evidence" value="ECO:0007669"/>
    <property type="project" value="TreeGrafter"/>
</dbReference>
<dbReference type="InterPro" id="IPR011989">
    <property type="entry name" value="ARM-like"/>
</dbReference>
<dbReference type="Pfam" id="PF21049">
    <property type="entry name" value="CFA69_ARM_rpt"/>
    <property type="match status" value="1"/>
</dbReference>
<dbReference type="RefSeq" id="XP_013410709.1">
    <property type="nucleotide sequence ID" value="XM_013555255.1"/>
</dbReference>
<dbReference type="OrthoDB" id="191673at2759"/>
<dbReference type="InterPro" id="IPR016024">
    <property type="entry name" value="ARM-type_fold"/>
</dbReference>
<keyword evidence="4" id="KW-0969">Cilium</keyword>
<keyword evidence="4" id="KW-0966">Cell projection</keyword>
<dbReference type="AlphaFoldDB" id="A0A1S3JLC2"/>
<organism evidence="3 4">
    <name type="scientific">Lingula anatina</name>
    <name type="common">Brachiopod</name>
    <name type="synonym">Lingula unguis</name>
    <dbReference type="NCBI Taxonomy" id="7574"/>
    <lineage>
        <taxon>Eukaryota</taxon>
        <taxon>Metazoa</taxon>
        <taxon>Spiralia</taxon>
        <taxon>Lophotrochozoa</taxon>
        <taxon>Brachiopoda</taxon>
        <taxon>Linguliformea</taxon>
        <taxon>Lingulata</taxon>
        <taxon>Lingulida</taxon>
        <taxon>Linguloidea</taxon>
        <taxon>Lingulidae</taxon>
        <taxon>Lingula</taxon>
    </lineage>
</organism>
<name>A0A1S3JLC2_LINAN</name>
<dbReference type="KEGG" id="lak:106173918"/>
<dbReference type="GO" id="GO:0097225">
    <property type="term" value="C:sperm midpiece"/>
    <property type="evidence" value="ECO:0007669"/>
    <property type="project" value="TreeGrafter"/>
</dbReference>
<keyword evidence="3" id="KW-1185">Reference proteome</keyword>
<dbReference type="PANTHER" id="PTHR14716">
    <property type="entry name" value="CILIA- AND FLAGELLA-ASSOCIATED PROTEIN 69"/>
    <property type="match status" value="1"/>
</dbReference>